<protein>
    <submittedName>
        <fullName evidence="2">Uncharacterized protein</fullName>
    </submittedName>
</protein>
<sequence length="101" mass="11340">MTSSDISTEIRYIPNMLSKHKKDGHSDDSDIIDDDTMMSILSDQTSYNTQTDKSQFNTDDTNLATIDGPTTDAATAQNAISPQIRYGHLDRRIPHPELLER</sequence>
<keyword evidence="3" id="KW-1185">Reference proteome</keyword>
<evidence type="ECO:0000256" key="1">
    <source>
        <dbReference type="SAM" id="MobiDB-lite"/>
    </source>
</evidence>
<dbReference type="AlphaFoldDB" id="A0A821XMC0"/>
<feature type="region of interest" description="Disordered" evidence="1">
    <location>
        <begin position="77"/>
        <end position="101"/>
    </location>
</feature>
<comment type="caution">
    <text evidence="2">The sequence shown here is derived from an EMBL/GenBank/DDBJ whole genome shotgun (WGS) entry which is preliminary data.</text>
</comment>
<evidence type="ECO:0000313" key="2">
    <source>
        <dbReference type="EMBL" id="CAF4946512.1"/>
    </source>
</evidence>
<accession>A0A821XMC0</accession>
<gene>
    <name evidence="2" type="ORF">PMACD_LOCUS15224</name>
</gene>
<name>A0A821XMC0_9NEOP</name>
<organism evidence="2 3">
    <name type="scientific">Pieris macdunnoughi</name>
    <dbReference type="NCBI Taxonomy" id="345717"/>
    <lineage>
        <taxon>Eukaryota</taxon>
        <taxon>Metazoa</taxon>
        <taxon>Ecdysozoa</taxon>
        <taxon>Arthropoda</taxon>
        <taxon>Hexapoda</taxon>
        <taxon>Insecta</taxon>
        <taxon>Pterygota</taxon>
        <taxon>Neoptera</taxon>
        <taxon>Endopterygota</taxon>
        <taxon>Lepidoptera</taxon>
        <taxon>Glossata</taxon>
        <taxon>Ditrysia</taxon>
        <taxon>Papilionoidea</taxon>
        <taxon>Pieridae</taxon>
        <taxon>Pierinae</taxon>
        <taxon>Pieris</taxon>
    </lineage>
</organism>
<proteinExistence type="predicted"/>
<reference evidence="2" key="1">
    <citation type="submission" date="2021-02" db="EMBL/GenBank/DDBJ databases">
        <authorList>
            <person name="Steward A R."/>
        </authorList>
    </citation>
    <scope>NUCLEOTIDE SEQUENCE</scope>
</reference>
<dbReference type="Proteomes" id="UP000663880">
    <property type="component" value="Unassembled WGS sequence"/>
</dbReference>
<feature type="compositionally biased region" description="Basic and acidic residues" evidence="1">
    <location>
        <begin position="87"/>
        <end position="101"/>
    </location>
</feature>
<dbReference type="EMBL" id="CAJOBZ010000070">
    <property type="protein sequence ID" value="CAF4946512.1"/>
    <property type="molecule type" value="Genomic_DNA"/>
</dbReference>
<evidence type="ECO:0000313" key="3">
    <source>
        <dbReference type="Proteomes" id="UP000663880"/>
    </source>
</evidence>